<name>A0ABT5KCE9_9BURK</name>
<keyword evidence="4" id="KW-1185">Reference proteome</keyword>
<organism evidence="3 4">
    <name type="scientific">Roseateles albus</name>
    <dbReference type="NCBI Taxonomy" id="2987525"/>
    <lineage>
        <taxon>Bacteria</taxon>
        <taxon>Pseudomonadati</taxon>
        <taxon>Pseudomonadota</taxon>
        <taxon>Betaproteobacteria</taxon>
        <taxon>Burkholderiales</taxon>
        <taxon>Sphaerotilaceae</taxon>
        <taxon>Roseateles</taxon>
    </lineage>
</organism>
<dbReference type="EMBL" id="JAQQXT010000002">
    <property type="protein sequence ID" value="MDC8770670.1"/>
    <property type="molecule type" value="Genomic_DNA"/>
</dbReference>
<dbReference type="SUPFAM" id="SSF53474">
    <property type="entry name" value="alpha/beta-Hydrolases"/>
    <property type="match status" value="1"/>
</dbReference>
<comment type="caution">
    <text evidence="3">The sequence shown here is derived from an EMBL/GenBank/DDBJ whole genome shotgun (WGS) entry which is preliminary data.</text>
</comment>
<evidence type="ECO:0000259" key="2">
    <source>
        <dbReference type="Pfam" id="PF01738"/>
    </source>
</evidence>
<dbReference type="Pfam" id="PF01738">
    <property type="entry name" value="DLH"/>
    <property type="match status" value="1"/>
</dbReference>
<evidence type="ECO:0000313" key="4">
    <source>
        <dbReference type="Proteomes" id="UP001221189"/>
    </source>
</evidence>
<reference evidence="3 4" key="1">
    <citation type="submission" date="2022-10" db="EMBL/GenBank/DDBJ databases">
        <title>Paucibacter sp. hw1 Genome sequencing.</title>
        <authorList>
            <person name="Park S."/>
        </authorList>
    </citation>
    <scope>NUCLEOTIDE SEQUENCE [LARGE SCALE GENOMIC DNA]</scope>
    <source>
        <strain evidence="4">hw1</strain>
    </source>
</reference>
<accession>A0ABT5KCE9</accession>
<feature type="domain" description="Dienelactone hydrolase" evidence="2">
    <location>
        <begin position="39"/>
        <end position="276"/>
    </location>
</feature>
<dbReference type="InterPro" id="IPR050261">
    <property type="entry name" value="FrsA_esterase"/>
</dbReference>
<keyword evidence="1 3" id="KW-0378">Hydrolase</keyword>
<dbReference type="PANTHER" id="PTHR22946:SF9">
    <property type="entry name" value="POLYKETIDE TRANSFERASE AF380"/>
    <property type="match status" value="1"/>
</dbReference>
<dbReference type="Proteomes" id="UP001221189">
    <property type="component" value="Unassembled WGS sequence"/>
</dbReference>
<dbReference type="InterPro" id="IPR002925">
    <property type="entry name" value="Dienelactn_hydro"/>
</dbReference>
<dbReference type="InterPro" id="IPR029058">
    <property type="entry name" value="AB_hydrolase_fold"/>
</dbReference>
<proteinExistence type="predicted"/>
<gene>
    <name evidence="3" type="ORF">PRZ03_03725</name>
</gene>
<evidence type="ECO:0000256" key="1">
    <source>
        <dbReference type="ARBA" id="ARBA00022801"/>
    </source>
</evidence>
<dbReference type="PANTHER" id="PTHR22946">
    <property type="entry name" value="DIENELACTONE HYDROLASE DOMAIN-CONTAINING PROTEIN-RELATED"/>
    <property type="match status" value="1"/>
</dbReference>
<dbReference type="GO" id="GO:0016787">
    <property type="term" value="F:hydrolase activity"/>
    <property type="evidence" value="ECO:0007669"/>
    <property type="project" value="UniProtKB-KW"/>
</dbReference>
<dbReference type="RefSeq" id="WP_273599089.1">
    <property type="nucleotide sequence ID" value="NZ_JAQQXT010000002.1"/>
</dbReference>
<dbReference type="Gene3D" id="3.40.50.1820">
    <property type="entry name" value="alpha/beta hydrolase"/>
    <property type="match status" value="1"/>
</dbReference>
<sequence>MLLCACSAQAEKVQIASFDQAQGQAINLLGHWFPSKAAAQAPAPAVVLLHGCGGPYDKKGALSERMLNYIDVLNAEGWHALVLDSLTPRGEKELCTQKIGTRSVTMTERRRDTFGALHWLAARADVDPARLALLGWSNGGSTVLASSNKRHAEVQAAAGLGIKLRAAVAFYPGCEADLKRGYAPLAPLLILSGGSDDWTAAAPCEALVKASEPQGMAKPQIKVYPGAFHGFDALAPVRLRADVPNGVTPGAGVHVGGQAAAREASRQDLLSFLREHLN</sequence>
<protein>
    <submittedName>
        <fullName evidence="3">Dienelactone hydrolase family protein</fullName>
    </submittedName>
</protein>
<evidence type="ECO:0000313" key="3">
    <source>
        <dbReference type="EMBL" id="MDC8770670.1"/>
    </source>
</evidence>